<dbReference type="GO" id="GO:0016874">
    <property type="term" value="F:ligase activity"/>
    <property type="evidence" value="ECO:0007669"/>
    <property type="project" value="UniProtKB-KW"/>
</dbReference>
<evidence type="ECO:0000313" key="2">
    <source>
        <dbReference type="EMBL" id="MDQ1151040.1"/>
    </source>
</evidence>
<dbReference type="SUPFAM" id="SSF56300">
    <property type="entry name" value="Metallo-dependent phosphatases"/>
    <property type="match status" value="1"/>
</dbReference>
<organism evidence="2 3">
    <name type="scientific">Sphingobacterium zeae</name>
    <dbReference type="NCBI Taxonomy" id="1776859"/>
    <lineage>
        <taxon>Bacteria</taxon>
        <taxon>Pseudomonadati</taxon>
        <taxon>Bacteroidota</taxon>
        <taxon>Sphingobacteriia</taxon>
        <taxon>Sphingobacteriales</taxon>
        <taxon>Sphingobacteriaceae</taxon>
        <taxon>Sphingobacterium</taxon>
    </lineage>
</organism>
<dbReference type="InterPro" id="IPR004843">
    <property type="entry name" value="Calcineurin-like_PHP"/>
</dbReference>
<evidence type="ECO:0000259" key="1">
    <source>
        <dbReference type="Pfam" id="PF00149"/>
    </source>
</evidence>
<dbReference type="InterPro" id="IPR029052">
    <property type="entry name" value="Metallo-depent_PP-like"/>
</dbReference>
<evidence type="ECO:0000313" key="3">
    <source>
        <dbReference type="Proteomes" id="UP001244640"/>
    </source>
</evidence>
<keyword evidence="3" id="KW-1185">Reference proteome</keyword>
<name>A0ABU0U7V4_9SPHI</name>
<dbReference type="Proteomes" id="UP001244640">
    <property type="component" value="Unassembled WGS sequence"/>
</dbReference>
<comment type="caution">
    <text evidence="2">The sequence shown here is derived from an EMBL/GenBank/DDBJ whole genome shotgun (WGS) entry which is preliminary data.</text>
</comment>
<dbReference type="PANTHER" id="PTHR39323">
    <property type="entry name" value="BLR1149 PROTEIN"/>
    <property type="match status" value="1"/>
</dbReference>
<dbReference type="InterPro" id="IPR024173">
    <property type="entry name" value="Pesterase_MJ0037-like"/>
</dbReference>
<protein>
    <submittedName>
        <fullName evidence="2">DNA ligase-associated metallophosphoesterase</fullName>
    </submittedName>
</protein>
<gene>
    <name evidence="2" type="ORF">QE382_003024</name>
</gene>
<dbReference type="InterPro" id="IPR026336">
    <property type="entry name" value="PdeM-like"/>
</dbReference>
<dbReference type="EMBL" id="JAUTBA010000001">
    <property type="protein sequence ID" value="MDQ1151040.1"/>
    <property type="molecule type" value="Genomic_DNA"/>
</dbReference>
<feature type="domain" description="Calcineurin-like phosphoesterase" evidence="1">
    <location>
        <begin position="31"/>
        <end position="142"/>
    </location>
</feature>
<dbReference type="Gene3D" id="3.60.21.10">
    <property type="match status" value="1"/>
</dbReference>
<dbReference type="RefSeq" id="WP_293952635.1">
    <property type="nucleotide sequence ID" value="NZ_JAUTBA010000001.1"/>
</dbReference>
<dbReference type="PANTHER" id="PTHR39323:SF1">
    <property type="entry name" value="BLR1149 PROTEIN"/>
    <property type="match status" value="1"/>
</dbReference>
<accession>A0ABU0U7V4</accession>
<keyword evidence="2" id="KW-0436">Ligase</keyword>
<dbReference type="NCBIfam" id="TIGR04123">
    <property type="entry name" value="P_estr_lig_assc"/>
    <property type="match status" value="1"/>
</dbReference>
<dbReference type="PIRSF" id="PIRSF000887">
    <property type="entry name" value="Pesterase_MJ0037"/>
    <property type="match status" value="1"/>
</dbReference>
<sequence>MKLSEQTITFNKQQLTLNNQRSIFWQAEKALILSDLHLGKAAHFRKNGIAIPTDTAIADLKRLEGLVDHYKPDQVIVVGDLVHASINSEVLLLEEFRKRYTGLKLHLVKGNHDRLSKNITEQFAIQHHDEVFALQQIQFKHHPSDAIDPSSFRISGHLHPGVSIVIPPKRQLRLPCFLVSEHQIILPAFSKFTGIDSRELSIKYKCYAISEDLIFPIQKGR</sequence>
<reference evidence="2 3" key="1">
    <citation type="submission" date="2023-07" db="EMBL/GenBank/DDBJ databases">
        <title>Functional and genomic diversity of the sorghum phyllosphere microbiome.</title>
        <authorList>
            <person name="Shade A."/>
        </authorList>
    </citation>
    <scope>NUCLEOTIDE SEQUENCE [LARGE SCALE GENOMIC DNA]</scope>
    <source>
        <strain evidence="2 3">SORGH_AS_0892</strain>
    </source>
</reference>
<dbReference type="Pfam" id="PF00149">
    <property type="entry name" value="Metallophos"/>
    <property type="match status" value="1"/>
</dbReference>
<proteinExistence type="predicted"/>